<dbReference type="SUPFAM" id="SSF109604">
    <property type="entry name" value="HD-domain/PDEase-like"/>
    <property type="match status" value="1"/>
</dbReference>
<dbReference type="InterPro" id="IPR029016">
    <property type="entry name" value="GAF-like_dom_sf"/>
</dbReference>
<dbReference type="Pfam" id="PF08668">
    <property type="entry name" value="HDOD"/>
    <property type="match status" value="1"/>
</dbReference>
<protein>
    <recommendedName>
        <fullName evidence="1">HDOD domain-containing protein</fullName>
    </recommendedName>
</protein>
<dbReference type="Gene3D" id="1.10.3210.10">
    <property type="entry name" value="Hypothetical protein af1432"/>
    <property type="match status" value="1"/>
</dbReference>
<dbReference type="Pfam" id="PF01590">
    <property type="entry name" value="GAF"/>
    <property type="match status" value="1"/>
</dbReference>
<name>A0A0A0BGV8_9GAMM</name>
<dbReference type="STRING" id="392484.LP43_2203"/>
<reference evidence="2 3" key="1">
    <citation type="submission" date="2014-09" db="EMBL/GenBank/DDBJ databases">
        <authorList>
            <person name="Grob C."/>
            <person name="Taubert M."/>
            <person name="Howat A.M."/>
            <person name="Burns O.J."/>
            <person name="Dixon J.L."/>
            <person name="Chen Y."/>
            <person name="Murrell J.C."/>
        </authorList>
    </citation>
    <scope>NUCLEOTIDE SEQUENCE [LARGE SCALE GENOMIC DNA]</scope>
    <source>
        <strain evidence="2">L4</strain>
    </source>
</reference>
<dbReference type="EMBL" id="JRQD01000005">
    <property type="protein sequence ID" value="KGM06329.1"/>
    <property type="molecule type" value="Genomic_DNA"/>
</dbReference>
<dbReference type="PANTHER" id="PTHR33525">
    <property type="match status" value="1"/>
</dbReference>
<evidence type="ECO:0000313" key="3">
    <source>
        <dbReference type="Proteomes" id="UP000029999"/>
    </source>
</evidence>
<gene>
    <name evidence="2" type="ORF">LP43_2203</name>
</gene>
<dbReference type="InterPro" id="IPR052340">
    <property type="entry name" value="RNase_Y/CdgJ"/>
</dbReference>
<evidence type="ECO:0000259" key="1">
    <source>
        <dbReference type="PROSITE" id="PS51833"/>
    </source>
</evidence>
<feature type="domain" description="HDOD" evidence="1">
    <location>
        <begin position="21"/>
        <end position="215"/>
    </location>
</feature>
<evidence type="ECO:0000313" key="2">
    <source>
        <dbReference type="EMBL" id="KGM06329.1"/>
    </source>
</evidence>
<dbReference type="PANTHER" id="PTHR33525:SF3">
    <property type="entry name" value="RIBONUCLEASE Y"/>
    <property type="match status" value="1"/>
</dbReference>
<dbReference type="RefSeq" id="WP_036315154.1">
    <property type="nucleotide sequence ID" value="NZ_JRQD01000005.1"/>
</dbReference>
<comment type="caution">
    <text evidence="2">The sequence shown here is derived from an EMBL/GenBank/DDBJ whole genome shotgun (WGS) entry which is preliminary data.</text>
</comment>
<dbReference type="InterPro" id="IPR013976">
    <property type="entry name" value="HDOD"/>
</dbReference>
<accession>A0A0A0BGV8</accession>
<dbReference type="Proteomes" id="UP000029999">
    <property type="component" value="Unassembled WGS sequence"/>
</dbReference>
<sequence length="507" mass="55563">MAQPQHQNVNEWINQLSDNDMPVFSGTVTSVTDAVNSERTSASDVAQIVLKDASLTTRLLKVSNSFHFNPTKQQINTVSRAVMVMGFDQVRALTLSMVLVDNLGKGQNRQKLVEEMGLAFHAATQAQELAIKLKAKNPEDIFVATLLSRLGQMAFWAFADDSAEALQKAIEDGMNEVEAETEVLGFPLSSLTRGLCKSWSLGDLLDSYVNQRTDDSRTKFIQGGNALATAATQGWDNEETETVIKKMADSLEIKPSELKDMAFANARKAKEVTKLYGSFEASREIPQPYLPLLEESDEAGEAIATDLVGAPAAEKVVTEDSPDIANLSEAQPVFQEANNDYLMSVMDEISATVQDKASLGIILEMVLEGIYRGVGTDRAMFAILNPERTVLSCKYALGDSADILSQTLKIDVRKEENIFNQIISNKKARLISGDPKHLGGTLSRETLKLLGTPPYIVMPTIVCNKVIGVFVADRNASDREITQQDFLAFQQFCQQANMGLTFLAMQG</sequence>
<proteinExistence type="predicted"/>
<dbReference type="Gene3D" id="3.30.450.40">
    <property type="match status" value="1"/>
</dbReference>
<dbReference type="InterPro" id="IPR003018">
    <property type="entry name" value="GAF"/>
</dbReference>
<organism evidence="2 3">
    <name type="scientific">Methylophaga thiooxydans</name>
    <dbReference type="NCBI Taxonomy" id="392484"/>
    <lineage>
        <taxon>Bacteria</taxon>
        <taxon>Pseudomonadati</taxon>
        <taxon>Pseudomonadota</taxon>
        <taxon>Gammaproteobacteria</taxon>
        <taxon>Thiotrichales</taxon>
        <taxon>Piscirickettsiaceae</taxon>
        <taxon>Methylophaga</taxon>
    </lineage>
</organism>
<dbReference type="AlphaFoldDB" id="A0A0A0BGV8"/>
<dbReference type="PROSITE" id="PS51833">
    <property type="entry name" value="HDOD"/>
    <property type="match status" value="1"/>
</dbReference>
<dbReference type="SUPFAM" id="SSF55781">
    <property type="entry name" value="GAF domain-like"/>
    <property type="match status" value="1"/>
</dbReference>